<comment type="caution">
    <text evidence="1">The sequence shown here is derived from an EMBL/GenBank/DDBJ whole genome shotgun (WGS) entry which is preliminary data.</text>
</comment>
<accession>A0ACB9QMX0</accession>
<keyword evidence="2" id="KW-1185">Reference proteome</keyword>
<evidence type="ECO:0000313" key="2">
    <source>
        <dbReference type="Proteomes" id="UP001057402"/>
    </source>
</evidence>
<reference evidence="2" key="1">
    <citation type="journal article" date="2023" name="Front. Plant Sci.">
        <title>Chromosomal-level genome assembly of Melastoma candidum provides insights into trichome evolution.</title>
        <authorList>
            <person name="Zhong Y."/>
            <person name="Wu W."/>
            <person name="Sun C."/>
            <person name="Zou P."/>
            <person name="Liu Y."/>
            <person name="Dai S."/>
            <person name="Zhou R."/>
        </authorList>
    </citation>
    <scope>NUCLEOTIDE SEQUENCE [LARGE SCALE GENOMIC DNA]</scope>
</reference>
<evidence type="ECO:0000313" key="1">
    <source>
        <dbReference type="EMBL" id="KAI4368202.1"/>
    </source>
</evidence>
<dbReference type="Proteomes" id="UP001057402">
    <property type="component" value="Chromosome 5"/>
</dbReference>
<protein>
    <submittedName>
        <fullName evidence="1">Uncharacterized protein</fullName>
    </submittedName>
</protein>
<gene>
    <name evidence="1" type="ORF">MLD38_016787</name>
</gene>
<organism evidence="1 2">
    <name type="scientific">Melastoma candidum</name>
    <dbReference type="NCBI Taxonomy" id="119954"/>
    <lineage>
        <taxon>Eukaryota</taxon>
        <taxon>Viridiplantae</taxon>
        <taxon>Streptophyta</taxon>
        <taxon>Embryophyta</taxon>
        <taxon>Tracheophyta</taxon>
        <taxon>Spermatophyta</taxon>
        <taxon>Magnoliopsida</taxon>
        <taxon>eudicotyledons</taxon>
        <taxon>Gunneridae</taxon>
        <taxon>Pentapetalae</taxon>
        <taxon>rosids</taxon>
        <taxon>malvids</taxon>
        <taxon>Myrtales</taxon>
        <taxon>Melastomataceae</taxon>
        <taxon>Melastomatoideae</taxon>
        <taxon>Melastomateae</taxon>
        <taxon>Melastoma</taxon>
    </lineage>
</organism>
<sequence length="815" mass="90570">MSFFLLLLFLSLFRPSSSSSDTLSASQRIRDGDVLVSGGGQFAFGFFTPGNSGSRFLGIWYAAIPVQTVVWVANRENPLNDTSGVLSVDFQGNLVLRSGNGSSLLWSTNVSLPLVPSSSSPMVRLLDSGNLVLYENVDGNFIRWQSFDYPTNIHLPSMRFGFNKTSGLHWSFTSWRSYDDPRPGNCTYKIDTTGYPQAVIYKDGTPHFRVGSWTGSRWSGIQEMDHSYILRVNFTNDEDEISFTFRTINASFTTILELNNTGTIQPLNWVNQSRMWVPLYTGPSDPCDYYNQCGPNSNCDPDMNNMCSCLPGFEPKSPTNWYLRDTTDGCIRKKGVSICQSGEGFMKIPNLKIPDTSVAIVDLSLSLRECDQACLNNCSCMAYASAIDLGAGSGCLMWHGDLNDSKTFSGAGQDLYVRVDVALLDRQSKNKINVILSVVVVMVLILSVSFALIIKRRRDAKHNNEHDLPGNLYSGLTCFDLSLIAAATDNFSIANRLGQGGFGTVYKGVMSDGTEIAVKRLSELSGQGDEEFRNEANLIAKLQHRNLVKMLGFCLQDDEKILIYEYLPNRSLDTFLFDESKKLVLNWRKRFDIATGIARGLVYLHQDSRLKIIHRDLKASNILLDATMDPKIADFGMAKMCGGDQNEGKTRRVVGTYGYMSPEYAMGGLFSVKSDVYSFGVLLLEIISGKKVSSYYDEDSFTGLVGHVWKLWEEGRCMEIVDDSMELDDACSREEVLRCLQIGLLCVQELTTERPEMSSVLFMMSNDFCLPLPNQPAYITRGDGIMLGNNARIGPDIYADPASVNEVTTSTVLGR</sequence>
<dbReference type="EMBL" id="CM042884">
    <property type="protein sequence ID" value="KAI4368202.1"/>
    <property type="molecule type" value="Genomic_DNA"/>
</dbReference>
<name>A0ACB9QMX0_9MYRT</name>
<proteinExistence type="predicted"/>